<dbReference type="RefSeq" id="WP_223410936.1">
    <property type="nucleotide sequence ID" value="NZ_JAGSHT010000023.1"/>
</dbReference>
<reference evidence="3 4" key="1">
    <citation type="submission" date="2021-04" db="EMBL/GenBank/DDBJ databases">
        <title>Ruania sp. nov., isolated from sandy soil of mangrove forest.</title>
        <authorList>
            <person name="Ge X."/>
            <person name="Huang R."/>
            <person name="Liu W."/>
        </authorList>
    </citation>
    <scope>NUCLEOTIDE SEQUENCE [LARGE SCALE GENOMIC DNA]</scope>
    <source>
        <strain evidence="3 4">N2-46</strain>
    </source>
</reference>
<keyword evidence="1" id="KW-0472">Membrane</keyword>
<evidence type="ECO:0000256" key="1">
    <source>
        <dbReference type="SAM" id="Phobius"/>
    </source>
</evidence>
<dbReference type="InterPro" id="IPR009045">
    <property type="entry name" value="Zn_M74/Hedgehog-like"/>
</dbReference>
<name>A0ABS7SGM2_9MICO</name>
<dbReference type="CDD" id="cd14846">
    <property type="entry name" value="Peptidase_M15_like"/>
    <property type="match status" value="1"/>
</dbReference>
<gene>
    <name evidence="3" type="ORF">KCQ71_23145</name>
</gene>
<organism evidence="3 4">
    <name type="scientific">Occultella gossypii</name>
    <dbReference type="NCBI Taxonomy" id="2800820"/>
    <lineage>
        <taxon>Bacteria</taxon>
        <taxon>Bacillati</taxon>
        <taxon>Actinomycetota</taxon>
        <taxon>Actinomycetes</taxon>
        <taxon>Micrococcales</taxon>
        <taxon>Ruaniaceae</taxon>
        <taxon>Occultella</taxon>
    </lineage>
</organism>
<evidence type="ECO:0000313" key="3">
    <source>
        <dbReference type="EMBL" id="MBZ2199063.1"/>
    </source>
</evidence>
<protein>
    <submittedName>
        <fullName evidence="3">M15 family metallopeptidase</fullName>
    </submittedName>
</protein>
<keyword evidence="4" id="KW-1185">Reference proteome</keyword>
<sequence length="214" mass="22911">MSQVTADARARRPHRTAVGLVFGLVVVVAALIGAFVDQRGPTPAPSLSDILPGDQGRPVTEVDGAVTGADGVLPDGVTVFDDQYPGVANLDPELLQALRTAASDAGHRGIEFNVNSGWRSPDYQDQLLRDAVAEYGSQAEAARWVATADTSPHVSGDAVDLGPYDTMDWLSRHGAQYGLCQIYGNEPWHFELRPEATDHGCPAMYADPTEDPRM</sequence>
<dbReference type="PANTHER" id="PTHR34385:SF1">
    <property type="entry name" value="PEPTIDOGLYCAN L-ALANYL-D-GLUTAMATE ENDOPEPTIDASE CWLK"/>
    <property type="match status" value="1"/>
</dbReference>
<dbReference type="Pfam" id="PF02557">
    <property type="entry name" value="VanY"/>
    <property type="match status" value="1"/>
</dbReference>
<feature type="domain" description="D-alanyl-D-alanine carboxypeptidase-like core" evidence="2">
    <location>
        <begin position="89"/>
        <end position="190"/>
    </location>
</feature>
<dbReference type="PANTHER" id="PTHR34385">
    <property type="entry name" value="D-ALANYL-D-ALANINE CARBOXYPEPTIDASE"/>
    <property type="match status" value="1"/>
</dbReference>
<dbReference type="EMBL" id="JAGSHT010000023">
    <property type="protein sequence ID" value="MBZ2199063.1"/>
    <property type="molecule type" value="Genomic_DNA"/>
</dbReference>
<keyword evidence="1" id="KW-1133">Transmembrane helix</keyword>
<evidence type="ECO:0000313" key="4">
    <source>
        <dbReference type="Proteomes" id="UP000826651"/>
    </source>
</evidence>
<comment type="caution">
    <text evidence="3">The sequence shown here is derived from an EMBL/GenBank/DDBJ whole genome shotgun (WGS) entry which is preliminary data.</text>
</comment>
<feature type="transmembrane region" description="Helical" evidence="1">
    <location>
        <begin position="17"/>
        <end position="36"/>
    </location>
</feature>
<dbReference type="SUPFAM" id="SSF55166">
    <property type="entry name" value="Hedgehog/DD-peptidase"/>
    <property type="match status" value="1"/>
</dbReference>
<accession>A0ABS7SGM2</accession>
<dbReference type="Gene3D" id="3.30.1380.10">
    <property type="match status" value="1"/>
</dbReference>
<dbReference type="InterPro" id="IPR003709">
    <property type="entry name" value="VanY-like_core_dom"/>
</dbReference>
<keyword evidence="1" id="KW-0812">Transmembrane</keyword>
<evidence type="ECO:0000259" key="2">
    <source>
        <dbReference type="Pfam" id="PF02557"/>
    </source>
</evidence>
<proteinExistence type="predicted"/>
<dbReference type="Proteomes" id="UP000826651">
    <property type="component" value="Unassembled WGS sequence"/>
</dbReference>
<dbReference type="InterPro" id="IPR052179">
    <property type="entry name" value="DD-CPase-like"/>
</dbReference>